<keyword evidence="3" id="KW-1185">Reference proteome</keyword>
<reference evidence="3" key="1">
    <citation type="submission" date="2020-05" db="EMBL/GenBank/DDBJ databases">
        <title>Frigoriglobus tundricola gen. nov., sp. nov., a psychrotolerant cellulolytic planctomycete of the family Gemmataceae with two divergent copies of 16S rRNA gene.</title>
        <authorList>
            <person name="Kulichevskaya I.S."/>
            <person name="Ivanova A.A."/>
            <person name="Naumoff D.G."/>
            <person name="Beletsky A.V."/>
            <person name="Rijpstra W.I.C."/>
            <person name="Sinninghe Damste J.S."/>
            <person name="Mardanov A.V."/>
            <person name="Ravin N.V."/>
            <person name="Dedysh S.N."/>
        </authorList>
    </citation>
    <scope>NUCLEOTIDE SEQUENCE [LARGE SCALE GENOMIC DNA]</scope>
    <source>
        <strain evidence="3">PL17</strain>
    </source>
</reference>
<protein>
    <submittedName>
        <fullName evidence="2">Uncharacterized protein</fullName>
    </submittedName>
</protein>
<dbReference type="EMBL" id="CP053452">
    <property type="protein sequence ID" value="QJX01253.1"/>
    <property type="molecule type" value="Genomic_DNA"/>
</dbReference>
<evidence type="ECO:0000313" key="2">
    <source>
        <dbReference type="EMBL" id="QJX01253.1"/>
    </source>
</evidence>
<gene>
    <name evidence="2" type="ORF">FTUN_8892</name>
</gene>
<evidence type="ECO:0000313" key="3">
    <source>
        <dbReference type="Proteomes" id="UP000503447"/>
    </source>
</evidence>
<evidence type="ECO:0000256" key="1">
    <source>
        <dbReference type="SAM" id="MobiDB-lite"/>
    </source>
</evidence>
<sequence length="185" mass="20146">MAKKNKGNNTEVPPETSTSKGEANRLAMIATAIEASATGEHETGAFALTRETVIVWGTDLLDNKTRVDNTLCTLRSMLMLLGWREVGYGVARDNPATADLWVMEFARPSEHHGRLDCFDVALVRSLLENSWQRAGLTATKMRHAAEGSPHSTAVPVGGELMNRLTNLMDGLQAQINRLTGNGTQQ</sequence>
<dbReference type="RefSeq" id="WP_171475838.1">
    <property type="nucleotide sequence ID" value="NZ_CP053452.2"/>
</dbReference>
<accession>A0A6M5Z7P1</accession>
<feature type="region of interest" description="Disordered" evidence="1">
    <location>
        <begin position="1"/>
        <end position="23"/>
    </location>
</feature>
<feature type="compositionally biased region" description="Polar residues" evidence="1">
    <location>
        <begin position="7"/>
        <end position="21"/>
    </location>
</feature>
<organism evidence="2 3">
    <name type="scientific">Frigoriglobus tundricola</name>
    <dbReference type="NCBI Taxonomy" id="2774151"/>
    <lineage>
        <taxon>Bacteria</taxon>
        <taxon>Pseudomonadati</taxon>
        <taxon>Planctomycetota</taxon>
        <taxon>Planctomycetia</taxon>
        <taxon>Gemmatales</taxon>
        <taxon>Gemmataceae</taxon>
        <taxon>Frigoriglobus</taxon>
    </lineage>
</organism>
<dbReference type="Proteomes" id="UP000503447">
    <property type="component" value="Chromosome"/>
</dbReference>
<name>A0A6M5Z7P1_9BACT</name>
<proteinExistence type="predicted"/>
<dbReference type="AlphaFoldDB" id="A0A6M5Z7P1"/>
<dbReference type="KEGG" id="ftj:FTUN_8892"/>